<dbReference type="STRING" id="4537.A0A0E0JDA6"/>
<keyword evidence="2" id="KW-0418">Kinase</keyword>
<dbReference type="GO" id="GO:0005524">
    <property type="term" value="F:ATP binding"/>
    <property type="evidence" value="ECO:0007669"/>
    <property type="project" value="InterPro"/>
</dbReference>
<evidence type="ECO:0000313" key="9">
    <source>
        <dbReference type="EnsemblPlants" id="OPUNC01G00800.1"/>
    </source>
</evidence>
<dbReference type="InterPro" id="IPR000719">
    <property type="entry name" value="Prot_kinase_dom"/>
</dbReference>
<dbReference type="Proteomes" id="UP000026962">
    <property type="component" value="Chromosome 1"/>
</dbReference>
<keyword evidence="10" id="KW-1185">Reference proteome</keyword>
<dbReference type="HOGENOM" id="CLU_000288_112_4_1"/>
<dbReference type="InterPro" id="IPR045874">
    <property type="entry name" value="LRK10/LRL21-25-like"/>
</dbReference>
<keyword evidence="3" id="KW-0812">Transmembrane</keyword>
<reference evidence="9" key="1">
    <citation type="submission" date="2015-04" db="UniProtKB">
        <authorList>
            <consortium name="EnsemblPlants"/>
        </authorList>
    </citation>
    <scope>IDENTIFICATION</scope>
</reference>
<dbReference type="PANTHER" id="PTHR27009">
    <property type="entry name" value="RUST RESISTANCE KINASE LR10-RELATED"/>
    <property type="match status" value="1"/>
</dbReference>
<dbReference type="GO" id="GO:0004674">
    <property type="term" value="F:protein serine/threonine kinase activity"/>
    <property type="evidence" value="ECO:0007669"/>
    <property type="project" value="UniProtKB-KW"/>
</dbReference>
<evidence type="ECO:0000313" key="10">
    <source>
        <dbReference type="Proteomes" id="UP000026962"/>
    </source>
</evidence>
<keyword evidence="4" id="KW-0732">Signal</keyword>
<reference evidence="9" key="2">
    <citation type="submission" date="2018-05" db="EMBL/GenBank/DDBJ databases">
        <title>OpunRS2 (Oryza punctata Reference Sequence Version 2).</title>
        <authorList>
            <person name="Zhang J."/>
            <person name="Kudrna D."/>
            <person name="Lee S."/>
            <person name="Talag J."/>
            <person name="Welchert J."/>
            <person name="Wing R.A."/>
        </authorList>
    </citation>
    <scope>NUCLEOTIDE SEQUENCE [LARGE SCALE GENOMIC DNA]</scope>
</reference>
<evidence type="ECO:0000259" key="8">
    <source>
        <dbReference type="PROSITE" id="PS50011"/>
    </source>
</evidence>
<dbReference type="Gramene" id="OPUNC01G00800.1">
    <property type="protein sequence ID" value="OPUNC01G00800.1"/>
    <property type="gene ID" value="OPUNC01G00800"/>
</dbReference>
<evidence type="ECO:0000256" key="4">
    <source>
        <dbReference type="ARBA" id="ARBA00022729"/>
    </source>
</evidence>
<keyword evidence="5" id="KW-1133">Transmembrane helix</keyword>
<evidence type="ECO:0000256" key="2">
    <source>
        <dbReference type="ARBA" id="ARBA00022527"/>
    </source>
</evidence>
<evidence type="ECO:0000256" key="5">
    <source>
        <dbReference type="ARBA" id="ARBA00022989"/>
    </source>
</evidence>
<organism evidence="9">
    <name type="scientific">Oryza punctata</name>
    <name type="common">Red rice</name>
    <dbReference type="NCBI Taxonomy" id="4537"/>
    <lineage>
        <taxon>Eukaryota</taxon>
        <taxon>Viridiplantae</taxon>
        <taxon>Streptophyta</taxon>
        <taxon>Embryophyta</taxon>
        <taxon>Tracheophyta</taxon>
        <taxon>Spermatophyta</taxon>
        <taxon>Magnoliopsida</taxon>
        <taxon>Liliopsida</taxon>
        <taxon>Poales</taxon>
        <taxon>Poaceae</taxon>
        <taxon>BOP clade</taxon>
        <taxon>Oryzoideae</taxon>
        <taxon>Oryzeae</taxon>
        <taxon>Oryzinae</taxon>
        <taxon>Oryza</taxon>
    </lineage>
</organism>
<sequence length="106" mass="12348">MGYIAPELYPRKFGTVSYKSDVYSFGMLVLEMASGRRNSDPRIENQNEVYIPEWIFEKIISGQELEPTREMTQGEKEMAIKLAIVALWCIQWNPKNRPSMTRVVNM</sequence>
<dbReference type="OMA" id="SDPRIEN"/>
<dbReference type="PROSITE" id="PS50011">
    <property type="entry name" value="PROTEIN_KINASE_DOM"/>
    <property type="match status" value="1"/>
</dbReference>
<dbReference type="Gene3D" id="1.10.510.10">
    <property type="entry name" value="Transferase(Phosphotransferase) domain 1"/>
    <property type="match status" value="1"/>
</dbReference>
<evidence type="ECO:0000256" key="6">
    <source>
        <dbReference type="ARBA" id="ARBA00023136"/>
    </source>
</evidence>
<dbReference type="eggNOG" id="KOG1187">
    <property type="taxonomic scope" value="Eukaryota"/>
</dbReference>
<proteinExistence type="predicted"/>
<protein>
    <recommendedName>
        <fullName evidence="8">Protein kinase domain-containing protein</fullName>
    </recommendedName>
</protein>
<keyword evidence="7" id="KW-0325">Glycoprotein</keyword>
<evidence type="ECO:0000256" key="1">
    <source>
        <dbReference type="ARBA" id="ARBA00004479"/>
    </source>
</evidence>
<keyword evidence="6" id="KW-0472">Membrane</keyword>
<comment type="subcellular location">
    <subcellularLocation>
        <location evidence="1">Membrane</location>
        <topology evidence="1">Single-pass type I membrane protein</topology>
    </subcellularLocation>
</comment>
<dbReference type="SUPFAM" id="SSF56112">
    <property type="entry name" value="Protein kinase-like (PK-like)"/>
    <property type="match status" value="1"/>
</dbReference>
<keyword evidence="2" id="KW-0723">Serine/threonine-protein kinase</keyword>
<accession>A0A0E0JDA6</accession>
<dbReference type="InterPro" id="IPR011009">
    <property type="entry name" value="Kinase-like_dom_sf"/>
</dbReference>
<feature type="domain" description="Protein kinase" evidence="8">
    <location>
        <begin position="1"/>
        <end position="106"/>
    </location>
</feature>
<dbReference type="Pfam" id="PF00069">
    <property type="entry name" value="Pkinase"/>
    <property type="match status" value="1"/>
</dbReference>
<name>A0A0E0JDA6_ORYPU</name>
<keyword evidence="2" id="KW-0808">Transferase</keyword>
<dbReference type="AlphaFoldDB" id="A0A0E0JDA6"/>
<evidence type="ECO:0000256" key="3">
    <source>
        <dbReference type="ARBA" id="ARBA00022692"/>
    </source>
</evidence>
<evidence type="ECO:0000256" key="7">
    <source>
        <dbReference type="ARBA" id="ARBA00023180"/>
    </source>
</evidence>
<dbReference type="GO" id="GO:0016020">
    <property type="term" value="C:membrane"/>
    <property type="evidence" value="ECO:0007669"/>
    <property type="project" value="UniProtKB-SubCell"/>
</dbReference>
<dbReference type="EnsemblPlants" id="OPUNC01G00800.1">
    <property type="protein sequence ID" value="OPUNC01G00800.1"/>
    <property type="gene ID" value="OPUNC01G00800"/>
</dbReference>